<dbReference type="Proteomes" id="UP000036458">
    <property type="component" value="Chromosome"/>
</dbReference>
<dbReference type="Gene3D" id="3.40.30.10">
    <property type="entry name" value="Glutaredoxin"/>
    <property type="match status" value="1"/>
</dbReference>
<dbReference type="STRING" id="1379910.TH63_11725"/>
<evidence type="ECO:0000313" key="1">
    <source>
        <dbReference type="EMBL" id="AKQ46147.1"/>
    </source>
</evidence>
<gene>
    <name evidence="1" type="ORF">TH63_11725</name>
</gene>
<evidence type="ECO:0000313" key="2">
    <source>
        <dbReference type="Proteomes" id="UP000036458"/>
    </source>
</evidence>
<accession>A0A0H4VQE1</accession>
<name>A0A0H4VQE1_9BACT</name>
<sequence>MKTLAISEIELVNPLTYVAYRALVEEVVEQKTTTGDEPTPERIDFTKLNLQRMKRVEKQFALTPELGKLLQTHQPDWKWLVLVEAWCGDGAQLVPAMAGIAEEIPSIELTILLRDQNPALMDTCLSNGARAICLDAATGEHLFTWGARPTAIQEQLLGYKAENPDATHEQLMTQVHTWYAKDRSRAFQQDLLALVQQAVATAQLNPEAAV</sequence>
<dbReference type="PATRIC" id="fig|1379910.4.peg.2537"/>
<dbReference type="OrthoDB" id="6120799at2"/>
<proteinExistence type="predicted"/>
<dbReference type="RefSeq" id="WP_048921100.1">
    <property type="nucleotide sequence ID" value="NZ_CP010777.1"/>
</dbReference>
<reference evidence="1 2" key="1">
    <citation type="submission" date="2015-01" db="EMBL/GenBank/DDBJ databases">
        <title>Rufibacter sp./DG31D/ whole genome sequencing.</title>
        <authorList>
            <person name="Kim M.K."/>
            <person name="Srinivasan S."/>
            <person name="Lee J.-J."/>
        </authorList>
    </citation>
    <scope>NUCLEOTIDE SEQUENCE [LARGE SCALE GENOMIC DNA]</scope>
    <source>
        <strain evidence="1 2">DG31D</strain>
    </source>
</reference>
<dbReference type="KEGG" id="ruf:TH63_11725"/>
<keyword evidence="2" id="KW-1185">Reference proteome</keyword>
<dbReference type="Pfam" id="PF14595">
    <property type="entry name" value="Thioredoxin_9"/>
    <property type="match status" value="1"/>
</dbReference>
<dbReference type="EMBL" id="CP010777">
    <property type="protein sequence ID" value="AKQ46147.1"/>
    <property type="molecule type" value="Genomic_DNA"/>
</dbReference>
<evidence type="ECO:0008006" key="3">
    <source>
        <dbReference type="Google" id="ProtNLM"/>
    </source>
</evidence>
<organism evidence="1 2">
    <name type="scientific">Rufibacter radiotolerans</name>
    <dbReference type="NCBI Taxonomy" id="1379910"/>
    <lineage>
        <taxon>Bacteria</taxon>
        <taxon>Pseudomonadati</taxon>
        <taxon>Bacteroidota</taxon>
        <taxon>Cytophagia</taxon>
        <taxon>Cytophagales</taxon>
        <taxon>Hymenobacteraceae</taxon>
        <taxon>Rufibacter</taxon>
    </lineage>
</organism>
<dbReference type="AlphaFoldDB" id="A0A0H4VQE1"/>
<protein>
    <recommendedName>
        <fullName evidence="3">Thioredoxin</fullName>
    </recommendedName>
</protein>